<protein>
    <submittedName>
        <fullName evidence="1">Uncharacterized protein</fullName>
    </submittedName>
</protein>
<comment type="caution">
    <text evidence="1">The sequence shown here is derived from an EMBL/GenBank/DDBJ whole genome shotgun (WGS) entry which is preliminary data.</text>
</comment>
<organism evidence="1 2">
    <name type="scientific">Oerskovia enterophila</name>
    <dbReference type="NCBI Taxonomy" id="43678"/>
    <lineage>
        <taxon>Bacteria</taxon>
        <taxon>Bacillati</taxon>
        <taxon>Actinomycetota</taxon>
        <taxon>Actinomycetes</taxon>
        <taxon>Micrococcales</taxon>
        <taxon>Cellulomonadaceae</taxon>
        <taxon>Oerskovia</taxon>
    </lineage>
</organism>
<evidence type="ECO:0000313" key="1">
    <source>
        <dbReference type="EMBL" id="OCI32777.1"/>
    </source>
</evidence>
<proteinExistence type="predicted"/>
<name>A0ABX2Y860_9CELL</name>
<accession>A0ABX2Y860</accession>
<sequence length="34" mass="3711">MQAPVVKVDLPGLKTEWDGINFEKLRQAVAAAQS</sequence>
<reference evidence="1 2" key="1">
    <citation type="submission" date="2016-06" db="EMBL/GenBank/DDBJ databases">
        <title>Genome sequence of Oerskovia enterophila DSM 43852.</title>
        <authorList>
            <person name="Poehlein A."/>
            <person name="Jag V."/>
            <person name="Bengelsdorf F.R."/>
            <person name="Daniel R."/>
            <person name="Duerre P."/>
        </authorList>
    </citation>
    <scope>NUCLEOTIDE SEQUENCE [LARGE SCALE GENOMIC DNA]</scope>
    <source>
        <strain evidence="1 2">DSM 43852</strain>
    </source>
</reference>
<dbReference type="Proteomes" id="UP000093412">
    <property type="component" value="Unassembled WGS sequence"/>
</dbReference>
<keyword evidence="2" id="KW-1185">Reference proteome</keyword>
<dbReference type="EMBL" id="MAQA01000003">
    <property type="protein sequence ID" value="OCI32777.1"/>
    <property type="molecule type" value="Genomic_DNA"/>
</dbReference>
<gene>
    <name evidence="1" type="ORF">OERS_03690</name>
</gene>
<evidence type="ECO:0000313" key="2">
    <source>
        <dbReference type="Proteomes" id="UP000093412"/>
    </source>
</evidence>